<comment type="caution">
    <text evidence="1">The sequence shown here is derived from an EMBL/GenBank/DDBJ whole genome shotgun (WGS) entry which is preliminary data.</text>
</comment>
<accession>A0A916LFX7</accession>
<dbReference type="Proteomes" id="UP000039021">
    <property type="component" value="Unassembled WGS sequence"/>
</dbReference>
<evidence type="ECO:0000313" key="2">
    <source>
        <dbReference type="Proteomes" id="UP000039021"/>
    </source>
</evidence>
<evidence type="ECO:0000313" key="1">
    <source>
        <dbReference type="EMBL" id="CPA46005.1"/>
    </source>
</evidence>
<dbReference type="AlphaFoldDB" id="A0A916LFX7"/>
<organism evidence="1 2">
    <name type="scientific">Mycobacterium tuberculosis</name>
    <dbReference type="NCBI Taxonomy" id="1773"/>
    <lineage>
        <taxon>Bacteria</taxon>
        <taxon>Bacillati</taxon>
        <taxon>Actinomycetota</taxon>
        <taxon>Actinomycetes</taxon>
        <taxon>Mycobacteriales</taxon>
        <taxon>Mycobacteriaceae</taxon>
        <taxon>Mycobacterium</taxon>
        <taxon>Mycobacterium tuberculosis complex</taxon>
    </lineage>
</organism>
<proteinExistence type="predicted"/>
<dbReference type="EMBL" id="CSBK01002989">
    <property type="protein sequence ID" value="CPA46005.1"/>
    <property type="molecule type" value="Genomic_DNA"/>
</dbReference>
<reference evidence="2" key="1">
    <citation type="submission" date="2015-03" db="EMBL/GenBank/DDBJ databases">
        <authorList>
            <consortium name="Pathogen Informatics"/>
        </authorList>
    </citation>
    <scope>NUCLEOTIDE SEQUENCE [LARGE SCALE GENOMIC DNA]</scope>
    <source>
        <strain evidence="2">N09902308</strain>
    </source>
</reference>
<sequence>MFLAAAALTHAAKASNARAGNIASVPMLGWSCLGPLASCSNGEMATIAAGFSSSHCSRCASASAR</sequence>
<protein>
    <submittedName>
        <fullName evidence="1">Uncharacterized protein</fullName>
    </submittedName>
</protein>
<gene>
    <name evidence="1" type="ORF">ERS007739_04618</name>
</gene>
<name>A0A916LFX7_MYCTX</name>